<evidence type="ECO:0000256" key="1">
    <source>
        <dbReference type="ARBA" id="ARBA00004571"/>
    </source>
</evidence>
<keyword evidence="6 8" id="KW-0472">Membrane</keyword>
<dbReference type="InterPro" id="IPR008969">
    <property type="entry name" value="CarboxyPept-like_regulatory"/>
</dbReference>
<gene>
    <name evidence="13" type="ORF">F1649_10050</name>
</gene>
<comment type="caution">
    <text evidence="13">The sequence shown here is derived from an EMBL/GenBank/DDBJ whole genome shotgun (WGS) entry which is preliminary data.</text>
</comment>
<keyword evidence="10" id="KW-0732">Signal</keyword>
<keyword evidence="13" id="KW-0675">Receptor</keyword>
<evidence type="ECO:0000256" key="2">
    <source>
        <dbReference type="ARBA" id="ARBA00022448"/>
    </source>
</evidence>
<dbReference type="Proteomes" id="UP000322918">
    <property type="component" value="Unassembled WGS sequence"/>
</dbReference>
<dbReference type="InterPro" id="IPR012910">
    <property type="entry name" value="Plug_dom"/>
</dbReference>
<protein>
    <submittedName>
        <fullName evidence="13">TonB-dependent receptor</fullName>
    </submittedName>
</protein>
<dbReference type="SUPFAM" id="SSF49464">
    <property type="entry name" value="Carboxypeptidase regulatory domain-like"/>
    <property type="match status" value="1"/>
</dbReference>
<evidence type="ECO:0000256" key="4">
    <source>
        <dbReference type="ARBA" id="ARBA00022692"/>
    </source>
</evidence>
<keyword evidence="5 9" id="KW-0798">TonB box</keyword>
<comment type="similarity">
    <text evidence="8 9">Belongs to the TonB-dependent receptor family.</text>
</comment>
<evidence type="ECO:0000313" key="14">
    <source>
        <dbReference type="Proteomes" id="UP000322918"/>
    </source>
</evidence>
<proteinExistence type="inferred from homology"/>
<evidence type="ECO:0000259" key="12">
    <source>
        <dbReference type="Pfam" id="PF07715"/>
    </source>
</evidence>
<organism evidence="13 14">
    <name type="scientific">Arcticibacter tournemirensis</name>
    <dbReference type="NCBI Taxonomy" id="699437"/>
    <lineage>
        <taxon>Bacteria</taxon>
        <taxon>Pseudomonadati</taxon>
        <taxon>Bacteroidota</taxon>
        <taxon>Sphingobacteriia</taxon>
        <taxon>Sphingobacteriales</taxon>
        <taxon>Sphingobacteriaceae</taxon>
        <taxon>Arcticibacter</taxon>
    </lineage>
</organism>
<dbReference type="InterPro" id="IPR023997">
    <property type="entry name" value="TonB-dep_OMP_SusC/RagA_CS"/>
</dbReference>
<dbReference type="InterPro" id="IPR000531">
    <property type="entry name" value="Beta-barrel_TonB"/>
</dbReference>
<dbReference type="AlphaFoldDB" id="A0A5M9H872"/>
<sequence>MERKLLAKKRDKRLMLSCRRLLLLFCCFNLLNANVLLAKDKTGQDRTIGGVVVAASGETLPGVTITVKGTRVSTTTDTEGKFSIKVPTGAAELVVSFIGMKTQTVVIGTSTELRITLAEESVMLQEVVAIGYGTIQKKDLSGSVTNVSEKDFNKGVVTSPEQLMQGKVSGLVVTRPGGDPTQEVTMRLRGSTSLMGGNGPLVVIDGVPGASINSVAPQDIASISVLKDASAAAIYGARSANGVILITTKKGKAGKTAISYDGYFATENLANNLDMLTAEDWRNYVQSHNITNAMDYGADTKWQQEVYRRGHSQNHNISLTGGTESSTYRASVNYLDQKGIVLSNDLQRVNANIAFDQTGLDGKLKLLINANTTIEDWGSVPTANVFAYALNLNPTIPVYDENGKFKEVSGYEYYNPVAMLNQMTSDSKRNQFLGRMQLEYTFFKGFSAAINGSISRRNLMTGYYESRVSRAAEQTNGFARRTTSEDNSKLIESTLTYDRTFNEKHKINAILGYSYQEFTPENFAAQNRDFITDLFLYNNLGAGNNLTPTDISSFKEKNKLISFYARANYSFDGRYIFTGTIRRDGSTRFGKDNKWGIFPSGSVAWAINKEPFLRDVRFIDELKLRTSYGITGNQEIPNYTALALYGAAGYYYQGGEFFTQYAPNQNPNPNLKWEETAQFDAGIDYSFLGGRFRGSIDYYNKQTSNLLYNYPVPTPPYQYNTMMANVGEVENKGIELSLESTVINSSEFKWNLGLNFARNKNKLKSLSNDEFKLDVVYTGEWALGGLQETPQILKPGYAIGTFYGAKYIGRDANGIFQYEDVSGDGKFVYADDRTVIGNAQPDFTLNMSNSLKYKNFSLDLLLRGVFGNDIANSTALYLNDINRMPGNNVLKTALDIAAQPLVYSSYYIEDGSFVRLEYLTLGYDVKLPPSSKIKNLRLSATANNLFIITNYTGIDPEVNVNGLVFGIDARNYYPKTRSFSLGVNFSF</sequence>
<dbReference type="SUPFAM" id="SSF56935">
    <property type="entry name" value="Porins"/>
    <property type="match status" value="1"/>
</dbReference>
<dbReference type="NCBIfam" id="TIGR04057">
    <property type="entry name" value="SusC_RagA_signa"/>
    <property type="match status" value="1"/>
</dbReference>
<evidence type="ECO:0000256" key="6">
    <source>
        <dbReference type="ARBA" id="ARBA00023136"/>
    </source>
</evidence>
<feature type="domain" description="TonB-dependent receptor-like beta-barrel" evidence="11">
    <location>
        <begin position="398"/>
        <end position="945"/>
    </location>
</feature>
<keyword evidence="14" id="KW-1185">Reference proteome</keyword>
<dbReference type="NCBIfam" id="TIGR04056">
    <property type="entry name" value="OMP_RagA_SusC"/>
    <property type="match status" value="1"/>
</dbReference>
<dbReference type="InterPro" id="IPR036942">
    <property type="entry name" value="Beta-barrel_TonB_sf"/>
</dbReference>
<evidence type="ECO:0000256" key="7">
    <source>
        <dbReference type="ARBA" id="ARBA00023237"/>
    </source>
</evidence>
<dbReference type="Gene3D" id="2.40.170.20">
    <property type="entry name" value="TonB-dependent receptor, beta-barrel domain"/>
    <property type="match status" value="1"/>
</dbReference>
<evidence type="ECO:0000259" key="11">
    <source>
        <dbReference type="Pfam" id="PF00593"/>
    </source>
</evidence>
<evidence type="ECO:0000256" key="3">
    <source>
        <dbReference type="ARBA" id="ARBA00022452"/>
    </source>
</evidence>
<dbReference type="Pfam" id="PF00593">
    <property type="entry name" value="TonB_dep_Rec_b-barrel"/>
    <property type="match status" value="1"/>
</dbReference>
<keyword evidence="2 8" id="KW-0813">Transport</keyword>
<feature type="domain" description="TonB-dependent receptor plug" evidence="12">
    <location>
        <begin position="137"/>
        <end position="243"/>
    </location>
</feature>
<dbReference type="PROSITE" id="PS52016">
    <property type="entry name" value="TONB_DEPENDENT_REC_3"/>
    <property type="match status" value="1"/>
</dbReference>
<keyword evidence="4 8" id="KW-0812">Transmembrane</keyword>
<dbReference type="InterPro" id="IPR037066">
    <property type="entry name" value="Plug_dom_sf"/>
</dbReference>
<dbReference type="EMBL" id="VWNE01000013">
    <property type="protein sequence ID" value="KAA8483143.1"/>
    <property type="molecule type" value="Genomic_DNA"/>
</dbReference>
<dbReference type="GO" id="GO:0009279">
    <property type="term" value="C:cell outer membrane"/>
    <property type="evidence" value="ECO:0007669"/>
    <property type="project" value="UniProtKB-SubCell"/>
</dbReference>
<comment type="subcellular location">
    <subcellularLocation>
        <location evidence="1 8">Cell outer membrane</location>
        <topology evidence="1 8">Multi-pass membrane protein</topology>
    </subcellularLocation>
</comment>
<dbReference type="InterPro" id="IPR039426">
    <property type="entry name" value="TonB-dep_rcpt-like"/>
</dbReference>
<reference evidence="13 14" key="1">
    <citation type="submission" date="2019-09" db="EMBL/GenBank/DDBJ databases">
        <title>Pararcticibacter amylolyticus gen. nov., sp. nov., isolated from a rottenly hemp rope, and reclassification of Pedobacter tournemirensis as Pararcticibacter tournemirensis comb. nov.</title>
        <authorList>
            <person name="Cai Y."/>
        </authorList>
    </citation>
    <scope>NUCLEOTIDE SEQUENCE [LARGE SCALE GENOMIC DNA]</scope>
    <source>
        <strain evidence="13 14">TF5-37.2-LB10</strain>
    </source>
</reference>
<dbReference type="InterPro" id="IPR023996">
    <property type="entry name" value="TonB-dep_OMP_SusC/RagA"/>
</dbReference>
<dbReference type="Gene3D" id="2.170.130.10">
    <property type="entry name" value="TonB-dependent receptor, plug domain"/>
    <property type="match status" value="1"/>
</dbReference>
<feature type="signal peptide" evidence="10">
    <location>
        <begin position="1"/>
        <end position="38"/>
    </location>
</feature>
<keyword evidence="3 8" id="KW-1134">Transmembrane beta strand</keyword>
<dbReference type="Pfam" id="PF07715">
    <property type="entry name" value="Plug"/>
    <property type="match status" value="1"/>
</dbReference>
<feature type="chain" id="PRO_5024402285" evidence="10">
    <location>
        <begin position="39"/>
        <end position="987"/>
    </location>
</feature>
<evidence type="ECO:0000256" key="10">
    <source>
        <dbReference type="SAM" id="SignalP"/>
    </source>
</evidence>
<dbReference type="OrthoDB" id="9768177at2"/>
<keyword evidence="7 8" id="KW-0998">Cell outer membrane</keyword>
<name>A0A5M9H872_9SPHI</name>
<dbReference type="RefSeq" id="WP_141815964.1">
    <property type="nucleotide sequence ID" value="NZ_VFPL01000001.1"/>
</dbReference>
<evidence type="ECO:0000313" key="13">
    <source>
        <dbReference type="EMBL" id="KAA8483143.1"/>
    </source>
</evidence>
<evidence type="ECO:0000256" key="9">
    <source>
        <dbReference type="RuleBase" id="RU003357"/>
    </source>
</evidence>
<dbReference type="Gene3D" id="2.60.40.1120">
    <property type="entry name" value="Carboxypeptidase-like, regulatory domain"/>
    <property type="match status" value="1"/>
</dbReference>
<evidence type="ECO:0000256" key="5">
    <source>
        <dbReference type="ARBA" id="ARBA00023077"/>
    </source>
</evidence>
<evidence type="ECO:0000256" key="8">
    <source>
        <dbReference type="PROSITE-ProRule" id="PRU01360"/>
    </source>
</evidence>
<dbReference type="Pfam" id="PF13715">
    <property type="entry name" value="CarbopepD_reg_2"/>
    <property type="match status" value="1"/>
</dbReference>
<accession>A0A5M9H872</accession>